<reference evidence="2" key="1">
    <citation type="submission" date="2021-12" db="EMBL/GenBank/DDBJ databases">
        <authorList>
            <person name="King R."/>
        </authorList>
    </citation>
    <scope>NUCLEOTIDE SEQUENCE</scope>
</reference>
<evidence type="ECO:0000313" key="2">
    <source>
        <dbReference type="EMBL" id="CAH0555094.1"/>
    </source>
</evidence>
<evidence type="ECO:0000313" key="3">
    <source>
        <dbReference type="Proteomes" id="UP001154078"/>
    </source>
</evidence>
<protein>
    <submittedName>
        <fullName evidence="2">Uncharacterized protein</fullName>
    </submittedName>
</protein>
<sequence length="241" mass="28209">MPGMKDYISTVKDGKRSQKQKRLLLFNLIDLHKQFSEKFPYMSICLAKFRQLRPRECILAEEERKPDEDIILSLVNNKLDIKCVSEEFRDIYRVGKKVTEKSRPIAIELTHYKLKLNILKAANKLKDTKIFVSQDYTQEDYQKNKLLYKYKKRALAENSEAYIKNNNLFINGEIVTYEQLLEKENLSEELEESEAEEVEVSAGNSKIVNNKNSKRKENPSIEEETDNKSKKPNRGRPAAKK</sequence>
<organism evidence="2 3">
    <name type="scientific">Brassicogethes aeneus</name>
    <name type="common">Rape pollen beetle</name>
    <name type="synonym">Meligethes aeneus</name>
    <dbReference type="NCBI Taxonomy" id="1431903"/>
    <lineage>
        <taxon>Eukaryota</taxon>
        <taxon>Metazoa</taxon>
        <taxon>Ecdysozoa</taxon>
        <taxon>Arthropoda</taxon>
        <taxon>Hexapoda</taxon>
        <taxon>Insecta</taxon>
        <taxon>Pterygota</taxon>
        <taxon>Neoptera</taxon>
        <taxon>Endopterygota</taxon>
        <taxon>Coleoptera</taxon>
        <taxon>Polyphaga</taxon>
        <taxon>Cucujiformia</taxon>
        <taxon>Nitidulidae</taxon>
        <taxon>Meligethinae</taxon>
        <taxon>Brassicogethes</taxon>
    </lineage>
</organism>
<gene>
    <name evidence="2" type="ORF">MELIAE_LOCUS6530</name>
</gene>
<accession>A0A9P0FFZ7</accession>
<name>A0A9P0FFZ7_BRAAE</name>
<keyword evidence="3" id="KW-1185">Reference proteome</keyword>
<feature type="compositionally biased region" description="Basic residues" evidence="1">
    <location>
        <begin position="230"/>
        <end position="241"/>
    </location>
</feature>
<dbReference type="EMBL" id="OV121135">
    <property type="protein sequence ID" value="CAH0555094.1"/>
    <property type="molecule type" value="Genomic_DNA"/>
</dbReference>
<dbReference type="AlphaFoldDB" id="A0A9P0FFZ7"/>
<proteinExistence type="predicted"/>
<dbReference type="OrthoDB" id="6777367at2759"/>
<evidence type="ECO:0000256" key="1">
    <source>
        <dbReference type="SAM" id="MobiDB-lite"/>
    </source>
</evidence>
<dbReference type="Proteomes" id="UP001154078">
    <property type="component" value="Chromosome 4"/>
</dbReference>
<feature type="region of interest" description="Disordered" evidence="1">
    <location>
        <begin position="191"/>
        <end position="241"/>
    </location>
</feature>